<reference evidence="2" key="1">
    <citation type="journal article" date="2023" name="Commun. Biol.">
        <title>Genome analysis of Parmales, the sister group of diatoms, reveals the evolutionary specialization of diatoms from phago-mixotrophs to photoautotrophs.</title>
        <authorList>
            <person name="Ban H."/>
            <person name="Sato S."/>
            <person name="Yoshikawa S."/>
            <person name="Yamada K."/>
            <person name="Nakamura Y."/>
            <person name="Ichinomiya M."/>
            <person name="Sato N."/>
            <person name="Blanc-Mathieu R."/>
            <person name="Endo H."/>
            <person name="Kuwata A."/>
            <person name="Ogata H."/>
        </authorList>
    </citation>
    <scope>NUCLEOTIDE SEQUENCE [LARGE SCALE GENOMIC DNA]</scope>
</reference>
<comment type="caution">
    <text evidence="1">The sequence shown here is derived from an EMBL/GenBank/DDBJ whole genome shotgun (WGS) entry which is preliminary data.</text>
</comment>
<dbReference type="EMBL" id="BLQM01000260">
    <property type="protein sequence ID" value="GMH79035.1"/>
    <property type="molecule type" value="Genomic_DNA"/>
</dbReference>
<name>A0A9W7AZZ2_9STRA</name>
<protein>
    <submittedName>
        <fullName evidence="1">Uncharacterized protein</fullName>
    </submittedName>
</protein>
<evidence type="ECO:0000313" key="2">
    <source>
        <dbReference type="Proteomes" id="UP001162640"/>
    </source>
</evidence>
<evidence type="ECO:0000313" key="1">
    <source>
        <dbReference type="EMBL" id="GMH79035.1"/>
    </source>
</evidence>
<sequence>MTRREPCLLCRKPISGFDVGVYSNSIGECGLWPMSYKNLRKLASREINSIWSLAWRMSSSKIFLSFNEYFQKQFNGNEEPYLRWKEVFDVLEIVGERGIHHTVRESLEQQVLTITRSEDLVKLRALAKLCSKEFFEDPSLFVVAWRRILEVLELAMPA</sequence>
<accession>A0A9W7AZZ2</accession>
<proteinExistence type="predicted"/>
<dbReference type="Proteomes" id="UP001162640">
    <property type="component" value="Unassembled WGS sequence"/>
</dbReference>
<dbReference type="AlphaFoldDB" id="A0A9W7AZZ2"/>
<organism evidence="1 2">
    <name type="scientific">Triparma laevis f. inornata</name>
    <dbReference type="NCBI Taxonomy" id="1714386"/>
    <lineage>
        <taxon>Eukaryota</taxon>
        <taxon>Sar</taxon>
        <taxon>Stramenopiles</taxon>
        <taxon>Ochrophyta</taxon>
        <taxon>Bolidophyceae</taxon>
        <taxon>Parmales</taxon>
        <taxon>Triparmaceae</taxon>
        <taxon>Triparma</taxon>
    </lineage>
</organism>
<gene>
    <name evidence="1" type="ORF">TL16_g08011</name>
</gene>